<accession>A0A9P5TN48</accession>
<dbReference type="OrthoDB" id="3114789at2759"/>
<dbReference type="AlphaFoldDB" id="A0A9P5TN48"/>
<dbReference type="Proteomes" id="UP000724874">
    <property type="component" value="Unassembled WGS sequence"/>
</dbReference>
<keyword evidence="2" id="KW-1185">Reference proteome</keyword>
<protein>
    <submittedName>
        <fullName evidence="1">Uncharacterized protein</fullName>
    </submittedName>
</protein>
<reference evidence="1" key="1">
    <citation type="submission" date="2020-11" db="EMBL/GenBank/DDBJ databases">
        <authorList>
            <consortium name="DOE Joint Genome Institute"/>
            <person name="Ahrendt S."/>
            <person name="Riley R."/>
            <person name="Andreopoulos W."/>
            <person name="LaButti K."/>
            <person name="Pangilinan J."/>
            <person name="Ruiz-duenas F.J."/>
            <person name="Barrasa J.M."/>
            <person name="Sanchez-Garcia M."/>
            <person name="Camarero S."/>
            <person name="Miyauchi S."/>
            <person name="Serrano A."/>
            <person name="Linde D."/>
            <person name="Babiker R."/>
            <person name="Drula E."/>
            <person name="Ayuso-Fernandez I."/>
            <person name="Pacheco R."/>
            <person name="Padilla G."/>
            <person name="Ferreira P."/>
            <person name="Barriuso J."/>
            <person name="Kellner H."/>
            <person name="Castanera R."/>
            <person name="Alfaro M."/>
            <person name="Ramirez L."/>
            <person name="Pisabarro A.G."/>
            <person name="Kuo A."/>
            <person name="Tritt A."/>
            <person name="Lipzen A."/>
            <person name="He G."/>
            <person name="Yan M."/>
            <person name="Ng V."/>
            <person name="Cullen D."/>
            <person name="Martin F."/>
            <person name="Rosso M.-N."/>
            <person name="Henrissat B."/>
            <person name="Hibbett D."/>
            <person name="Martinez A.T."/>
            <person name="Grigoriev I.V."/>
        </authorList>
    </citation>
    <scope>NUCLEOTIDE SEQUENCE</scope>
    <source>
        <strain evidence="1">AH 44721</strain>
    </source>
</reference>
<evidence type="ECO:0000313" key="1">
    <source>
        <dbReference type="EMBL" id="KAF8902220.1"/>
    </source>
</evidence>
<sequence length="212" mass="24115">MMPMNPDTDPLESTEFKQHIRNLLYEYSLTYLTTNYVVFTEDLVAEFIGRLKPIPLTDPYSFTLLPDPFVALSQIHSLSSLDPYDETPETTQEALTYIRRLGAVPKGIPRTEKLKTHWSNDSYEPPLEEFIPALTRQARKATPKLGKKAKPACHETYQALVNSQKLASIHVQPVEEPKLVPEEILYDLSASSSARPQYLPVVRIYALIIMLP</sequence>
<dbReference type="EMBL" id="JADNYJ010000037">
    <property type="protein sequence ID" value="KAF8902220.1"/>
    <property type="molecule type" value="Genomic_DNA"/>
</dbReference>
<gene>
    <name evidence="1" type="ORF">CPB84DRAFT_874678</name>
</gene>
<evidence type="ECO:0000313" key="2">
    <source>
        <dbReference type="Proteomes" id="UP000724874"/>
    </source>
</evidence>
<name>A0A9P5TN48_GYMJU</name>
<organism evidence="1 2">
    <name type="scientific">Gymnopilus junonius</name>
    <name type="common">Spectacular rustgill mushroom</name>
    <name type="synonym">Gymnopilus spectabilis subsp. junonius</name>
    <dbReference type="NCBI Taxonomy" id="109634"/>
    <lineage>
        <taxon>Eukaryota</taxon>
        <taxon>Fungi</taxon>
        <taxon>Dikarya</taxon>
        <taxon>Basidiomycota</taxon>
        <taxon>Agaricomycotina</taxon>
        <taxon>Agaricomycetes</taxon>
        <taxon>Agaricomycetidae</taxon>
        <taxon>Agaricales</taxon>
        <taxon>Agaricineae</taxon>
        <taxon>Hymenogastraceae</taxon>
        <taxon>Gymnopilus</taxon>
    </lineage>
</organism>
<proteinExistence type="predicted"/>
<comment type="caution">
    <text evidence="1">The sequence shown here is derived from an EMBL/GenBank/DDBJ whole genome shotgun (WGS) entry which is preliminary data.</text>
</comment>